<protein>
    <submittedName>
        <fullName evidence="2">Uncharacterized protein</fullName>
    </submittedName>
</protein>
<feature type="compositionally biased region" description="Polar residues" evidence="1">
    <location>
        <begin position="162"/>
        <end position="172"/>
    </location>
</feature>
<sequence>MLFRPPVVVYGFRGEVRLHNNGVSVRYSVTSQANEACDMDFSRVEDTANITVLNSTETRSFSLSDRIYTPRALYVARASTASTKCKTPLMEIGRMQNTVWDFTGSLARVRLTRSNSTLDSREPRYERKRGSNNYSWTTVPLFGFTRYSDTHNRAVLPRRNYANGNASGNTRDYTLRDMHSRPR</sequence>
<evidence type="ECO:0000256" key="1">
    <source>
        <dbReference type="SAM" id="MobiDB-lite"/>
    </source>
</evidence>
<name>A0A195EDY6_9HYME</name>
<dbReference type="EMBL" id="KQ979039">
    <property type="protein sequence ID" value="KYN23440.1"/>
    <property type="molecule type" value="Genomic_DNA"/>
</dbReference>
<evidence type="ECO:0000313" key="3">
    <source>
        <dbReference type="Proteomes" id="UP000078492"/>
    </source>
</evidence>
<evidence type="ECO:0000313" key="2">
    <source>
        <dbReference type="EMBL" id="KYN23440.1"/>
    </source>
</evidence>
<dbReference type="AlphaFoldDB" id="A0A195EDY6"/>
<organism evidence="2 3">
    <name type="scientific">Trachymyrmex cornetzi</name>
    <dbReference type="NCBI Taxonomy" id="471704"/>
    <lineage>
        <taxon>Eukaryota</taxon>
        <taxon>Metazoa</taxon>
        <taxon>Ecdysozoa</taxon>
        <taxon>Arthropoda</taxon>
        <taxon>Hexapoda</taxon>
        <taxon>Insecta</taxon>
        <taxon>Pterygota</taxon>
        <taxon>Neoptera</taxon>
        <taxon>Endopterygota</taxon>
        <taxon>Hymenoptera</taxon>
        <taxon>Apocrita</taxon>
        <taxon>Aculeata</taxon>
        <taxon>Formicoidea</taxon>
        <taxon>Formicidae</taxon>
        <taxon>Myrmicinae</taxon>
        <taxon>Trachymyrmex</taxon>
    </lineage>
</organism>
<gene>
    <name evidence="2" type="ORF">ALC57_04314</name>
</gene>
<feature type="compositionally biased region" description="Basic and acidic residues" evidence="1">
    <location>
        <begin position="173"/>
        <end position="183"/>
    </location>
</feature>
<keyword evidence="3" id="KW-1185">Reference proteome</keyword>
<accession>A0A195EDY6</accession>
<reference evidence="2 3" key="1">
    <citation type="submission" date="2015-09" db="EMBL/GenBank/DDBJ databases">
        <title>Trachymyrmex cornetzi WGS genome.</title>
        <authorList>
            <person name="Nygaard S."/>
            <person name="Hu H."/>
            <person name="Boomsma J."/>
            <person name="Zhang G."/>
        </authorList>
    </citation>
    <scope>NUCLEOTIDE SEQUENCE [LARGE SCALE GENOMIC DNA]</scope>
    <source>
        <strain evidence="2">Tcor2-1</strain>
        <tissue evidence="2">Whole body</tissue>
    </source>
</reference>
<dbReference type="Proteomes" id="UP000078492">
    <property type="component" value="Unassembled WGS sequence"/>
</dbReference>
<proteinExistence type="predicted"/>
<feature type="region of interest" description="Disordered" evidence="1">
    <location>
        <begin position="160"/>
        <end position="183"/>
    </location>
</feature>